<organism evidence="2 3">
    <name type="scientific">Raineya orbicola</name>
    <dbReference type="NCBI Taxonomy" id="2016530"/>
    <lineage>
        <taxon>Bacteria</taxon>
        <taxon>Pseudomonadati</taxon>
        <taxon>Bacteroidota</taxon>
        <taxon>Cytophagia</taxon>
        <taxon>Cytophagales</taxon>
        <taxon>Raineyaceae</taxon>
        <taxon>Raineya</taxon>
    </lineage>
</organism>
<comment type="caution">
    <text evidence="2">The sequence shown here is derived from an EMBL/GenBank/DDBJ whole genome shotgun (WGS) entry which is preliminary data.</text>
</comment>
<reference evidence="2 3" key="1">
    <citation type="submission" date="2017-06" db="EMBL/GenBank/DDBJ databases">
        <title>Raineya orbicola gen. nov., sp. nov. a slightly thermophilic bacterium of the phylum Bacteroidetes and the description of Raineyaceae fam. nov.</title>
        <authorList>
            <person name="Albuquerque L."/>
            <person name="Polonia A.R.M."/>
            <person name="Barroso C."/>
            <person name="Froufe H.J.C."/>
            <person name="Lage O."/>
            <person name="Lobo-Da-Cunha A."/>
            <person name="Egas C."/>
            <person name="Da Costa M.S."/>
        </authorList>
    </citation>
    <scope>NUCLEOTIDE SEQUENCE [LARGE SCALE GENOMIC DNA]</scope>
    <source>
        <strain evidence="2 3">SPSPC-11</strain>
    </source>
</reference>
<sequence length="136" mass="14518">MRTLSNVFGTISNIAFTILLIAFVLKNFQSLSAETFKTLSLIAWASLAFASFIEGFLFVGKNKLAVILAGLSVSATAIFILSKIMSWQGFEKLEYAPYTAIGAGVILLIAQKKLSNIGTKALIVGTIGILIVTGKL</sequence>
<dbReference type="AlphaFoldDB" id="A0A2N3IKI7"/>
<protein>
    <submittedName>
        <fullName evidence="2">Uncharacterized protein</fullName>
    </submittedName>
</protein>
<keyword evidence="1" id="KW-0472">Membrane</keyword>
<dbReference type="EMBL" id="NKXO01000003">
    <property type="protein sequence ID" value="PKQ70723.1"/>
    <property type="molecule type" value="Genomic_DNA"/>
</dbReference>
<keyword evidence="3" id="KW-1185">Reference proteome</keyword>
<feature type="transmembrane region" description="Helical" evidence="1">
    <location>
        <begin position="93"/>
        <end position="111"/>
    </location>
</feature>
<feature type="transmembrane region" description="Helical" evidence="1">
    <location>
        <begin position="38"/>
        <end position="58"/>
    </location>
</feature>
<evidence type="ECO:0000313" key="2">
    <source>
        <dbReference type="EMBL" id="PKQ70723.1"/>
    </source>
</evidence>
<feature type="transmembrane region" description="Helical" evidence="1">
    <location>
        <begin position="117"/>
        <end position="134"/>
    </location>
</feature>
<proteinExistence type="predicted"/>
<dbReference type="RefSeq" id="WP_101357526.1">
    <property type="nucleotide sequence ID" value="NZ_NKXO01000003.1"/>
</dbReference>
<dbReference type="Proteomes" id="UP000233387">
    <property type="component" value="Unassembled WGS sequence"/>
</dbReference>
<feature type="transmembrane region" description="Helical" evidence="1">
    <location>
        <begin position="6"/>
        <end position="26"/>
    </location>
</feature>
<keyword evidence="1" id="KW-0812">Transmembrane</keyword>
<evidence type="ECO:0000256" key="1">
    <source>
        <dbReference type="SAM" id="Phobius"/>
    </source>
</evidence>
<gene>
    <name evidence="2" type="ORF">Rain11_0260</name>
</gene>
<name>A0A2N3IKI7_9BACT</name>
<feature type="transmembrane region" description="Helical" evidence="1">
    <location>
        <begin position="64"/>
        <end position="81"/>
    </location>
</feature>
<evidence type="ECO:0000313" key="3">
    <source>
        <dbReference type="Proteomes" id="UP000233387"/>
    </source>
</evidence>
<keyword evidence="1" id="KW-1133">Transmembrane helix</keyword>
<accession>A0A2N3IKI7</accession>